<dbReference type="EMBL" id="DXFW01000037">
    <property type="protein sequence ID" value="HIX06530.1"/>
    <property type="molecule type" value="Genomic_DNA"/>
</dbReference>
<name>A0A9D1V5J6_9FIRM</name>
<evidence type="ECO:0000313" key="2">
    <source>
        <dbReference type="Proteomes" id="UP000824193"/>
    </source>
</evidence>
<comment type="caution">
    <text evidence="1">The sequence shown here is derived from an EMBL/GenBank/DDBJ whole genome shotgun (WGS) entry which is preliminary data.</text>
</comment>
<evidence type="ECO:0000313" key="1">
    <source>
        <dbReference type="EMBL" id="HIX06530.1"/>
    </source>
</evidence>
<reference evidence="1" key="2">
    <citation type="submission" date="2021-04" db="EMBL/GenBank/DDBJ databases">
        <authorList>
            <person name="Gilroy R."/>
        </authorList>
    </citation>
    <scope>NUCLEOTIDE SEQUENCE</scope>
    <source>
        <strain evidence="1">2239</strain>
    </source>
</reference>
<organism evidence="1 2">
    <name type="scientific">Candidatus Allofournierella pullicola</name>
    <dbReference type="NCBI Taxonomy" id="2838596"/>
    <lineage>
        <taxon>Bacteria</taxon>
        <taxon>Bacillati</taxon>
        <taxon>Bacillota</taxon>
        <taxon>Clostridia</taxon>
        <taxon>Eubacteriales</taxon>
        <taxon>Oscillospiraceae</taxon>
        <taxon>Allofournierella</taxon>
    </lineage>
</organism>
<accession>A0A9D1V5J6</accession>
<dbReference type="Proteomes" id="UP000824193">
    <property type="component" value="Unassembled WGS sequence"/>
</dbReference>
<gene>
    <name evidence="1" type="ORF">H9865_10630</name>
</gene>
<protein>
    <submittedName>
        <fullName evidence="1">Uncharacterized protein</fullName>
    </submittedName>
</protein>
<sequence length="128" mass="14486">MKGILKVFAVAAALAVLGITLMLTGFATGGPSAARQALNYTNLTQRHYHGWVPGWLERALGWSDDAERWAETFGNDVDRWAEDFEDEVDRWADDFEEEVDAWSEDVEHWADGVGFRYRLGWGPGMCLF</sequence>
<proteinExistence type="predicted"/>
<reference evidence="1" key="1">
    <citation type="journal article" date="2021" name="PeerJ">
        <title>Extensive microbial diversity within the chicken gut microbiome revealed by metagenomics and culture.</title>
        <authorList>
            <person name="Gilroy R."/>
            <person name="Ravi A."/>
            <person name="Getino M."/>
            <person name="Pursley I."/>
            <person name="Horton D.L."/>
            <person name="Alikhan N.F."/>
            <person name="Baker D."/>
            <person name="Gharbi K."/>
            <person name="Hall N."/>
            <person name="Watson M."/>
            <person name="Adriaenssens E.M."/>
            <person name="Foster-Nyarko E."/>
            <person name="Jarju S."/>
            <person name="Secka A."/>
            <person name="Antonio M."/>
            <person name="Oren A."/>
            <person name="Chaudhuri R.R."/>
            <person name="La Ragione R."/>
            <person name="Hildebrand F."/>
            <person name="Pallen M.J."/>
        </authorList>
    </citation>
    <scope>NUCLEOTIDE SEQUENCE</scope>
    <source>
        <strain evidence="1">2239</strain>
    </source>
</reference>
<dbReference type="AlphaFoldDB" id="A0A9D1V5J6"/>